<dbReference type="SUPFAM" id="SSF53098">
    <property type="entry name" value="Ribonuclease H-like"/>
    <property type="match status" value="1"/>
</dbReference>
<dbReference type="EMBL" id="JBBPBM010000007">
    <property type="protein sequence ID" value="KAK8575137.1"/>
    <property type="molecule type" value="Genomic_DNA"/>
</dbReference>
<dbReference type="InterPro" id="IPR012337">
    <property type="entry name" value="RNaseH-like_sf"/>
</dbReference>
<dbReference type="CDD" id="cd06222">
    <property type="entry name" value="RNase_H_like"/>
    <property type="match status" value="1"/>
</dbReference>
<feature type="domain" description="RNase H type-1" evidence="1">
    <location>
        <begin position="30"/>
        <end position="101"/>
    </location>
</feature>
<dbReference type="InterPro" id="IPR044730">
    <property type="entry name" value="RNase_H-like_dom_plant"/>
</dbReference>
<dbReference type="Gene3D" id="3.30.420.10">
    <property type="entry name" value="Ribonuclease H-like superfamily/Ribonuclease H"/>
    <property type="match status" value="1"/>
</dbReference>
<evidence type="ECO:0000313" key="3">
    <source>
        <dbReference type="Proteomes" id="UP001472677"/>
    </source>
</evidence>
<dbReference type="InterPro" id="IPR002156">
    <property type="entry name" value="RNaseH_domain"/>
</dbReference>
<evidence type="ECO:0000313" key="2">
    <source>
        <dbReference type="EMBL" id="KAK8575137.1"/>
    </source>
</evidence>
<reference evidence="2 3" key="1">
    <citation type="journal article" date="2024" name="G3 (Bethesda)">
        <title>Genome assembly of Hibiscus sabdariffa L. provides insights into metabolisms of medicinal natural products.</title>
        <authorList>
            <person name="Kim T."/>
        </authorList>
    </citation>
    <scope>NUCLEOTIDE SEQUENCE [LARGE SCALE GENOMIC DNA]</scope>
    <source>
        <strain evidence="2">TK-2024</strain>
        <tissue evidence="2">Old leaves</tissue>
    </source>
</reference>
<gene>
    <name evidence="2" type="ORF">V6N12_062813</name>
</gene>
<dbReference type="Pfam" id="PF13456">
    <property type="entry name" value="RVT_3"/>
    <property type="match status" value="1"/>
</dbReference>
<protein>
    <recommendedName>
        <fullName evidence="1">RNase H type-1 domain-containing protein</fullName>
    </recommendedName>
</protein>
<sequence>MRRSVGRLIHIFHIFYRIFRFPVVVNFGSLGLEIAWTQDFELLELQSDCVEAVTMINSLSAERSPFPLVQAIARLRQRGWITNIHWVPRDSNKPADTLAKNVDPNSHDVVYLQSPLQALLCLLHDDTPTLPNVIA</sequence>
<dbReference type="InterPro" id="IPR036397">
    <property type="entry name" value="RNaseH_sf"/>
</dbReference>
<dbReference type="Proteomes" id="UP001472677">
    <property type="component" value="Unassembled WGS sequence"/>
</dbReference>
<comment type="caution">
    <text evidence="2">The sequence shown here is derived from an EMBL/GenBank/DDBJ whole genome shotgun (WGS) entry which is preliminary data.</text>
</comment>
<organism evidence="2 3">
    <name type="scientific">Hibiscus sabdariffa</name>
    <name type="common">roselle</name>
    <dbReference type="NCBI Taxonomy" id="183260"/>
    <lineage>
        <taxon>Eukaryota</taxon>
        <taxon>Viridiplantae</taxon>
        <taxon>Streptophyta</taxon>
        <taxon>Embryophyta</taxon>
        <taxon>Tracheophyta</taxon>
        <taxon>Spermatophyta</taxon>
        <taxon>Magnoliopsida</taxon>
        <taxon>eudicotyledons</taxon>
        <taxon>Gunneridae</taxon>
        <taxon>Pentapetalae</taxon>
        <taxon>rosids</taxon>
        <taxon>malvids</taxon>
        <taxon>Malvales</taxon>
        <taxon>Malvaceae</taxon>
        <taxon>Malvoideae</taxon>
        <taxon>Hibiscus</taxon>
    </lineage>
</organism>
<proteinExistence type="predicted"/>
<evidence type="ECO:0000259" key="1">
    <source>
        <dbReference type="Pfam" id="PF13456"/>
    </source>
</evidence>
<keyword evidence="3" id="KW-1185">Reference proteome</keyword>
<name>A0ABR2FA10_9ROSI</name>
<accession>A0ABR2FA10</accession>